<evidence type="ECO:0000313" key="5">
    <source>
        <dbReference type="EMBL" id="GGI56592.1"/>
    </source>
</evidence>
<dbReference type="InterPro" id="IPR024930">
    <property type="entry name" value="Skp_dom_sf"/>
</dbReference>
<feature type="region of interest" description="Disordered" evidence="3">
    <location>
        <begin position="71"/>
        <end position="91"/>
    </location>
</feature>
<protein>
    <recommendedName>
        <fullName evidence="7">Periplasmic chaperone for outer membrane proteins Skp</fullName>
    </recommendedName>
</protein>
<evidence type="ECO:0008006" key="7">
    <source>
        <dbReference type="Google" id="ProtNLM"/>
    </source>
</evidence>
<dbReference type="SUPFAM" id="SSF111384">
    <property type="entry name" value="OmpH-like"/>
    <property type="match status" value="1"/>
</dbReference>
<dbReference type="SMART" id="SM00935">
    <property type="entry name" value="OmpH"/>
    <property type="match status" value="1"/>
</dbReference>
<dbReference type="RefSeq" id="WP_188373501.1">
    <property type="nucleotide sequence ID" value="NZ_BMDQ01000001.1"/>
</dbReference>
<reference evidence="6" key="1">
    <citation type="journal article" date="2019" name="Int. J. Syst. Evol. Microbiol.">
        <title>The Global Catalogue of Microorganisms (GCM) 10K type strain sequencing project: providing services to taxonomists for standard genome sequencing and annotation.</title>
        <authorList>
            <consortium name="The Broad Institute Genomics Platform"/>
            <consortium name="The Broad Institute Genome Sequencing Center for Infectious Disease"/>
            <person name="Wu L."/>
            <person name="Ma J."/>
        </authorList>
    </citation>
    <scope>NUCLEOTIDE SEQUENCE [LARGE SCALE GENOMIC DNA]</scope>
    <source>
        <strain evidence="6">CCM 8681</strain>
    </source>
</reference>
<evidence type="ECO:0000313" key="6">
    <source>
        <dbReference type="Proteomes" id="UP000624701"/>
    </source>
</evidence>
<dbReference type="PANTHER" id="PTHR35089">
    <property type="entry name" value="CHAPERONE PROTEIN SKP"/>
    <property type="match status" value="1"/>
</dbReference>
<dbReference type="PANTHER" id="PTHR35089:SF1">
    <property type="entry name" value="CHAPERONE PROTEIN SKP"/>
    <property type="match status" value="1"/>
</dbReference>
<feature type="signal peptide" evidence="4">
    <location>
        <begin position="1"/>
        <end position="23"/>
    </location>
</feature>
<dbReference type="InterPro" id="IPR005632">
    <property type="entry name" value="Chaperone_Skp"/>
</dbReference>
<gene>
    <name evidence="5" type="ORF">GCM10011444_09010</name>
</gene>
<dbReference type="Gene3D" id="3.30.910.20">
    <property type="entry name" value="Skp domain"/>
    <property type="match status" value="1"/>
</dbReference>
<dbReference type="EMBL" id="BMDQ01000001">
    <property type="protein sequence ID" value="GGI56592.1"/>
    <property type="molecule type" value="Genomic_DNA"/>
</dbReference>
<comment type="caution">
    <text evidence="5">The sequence shown here is derived from an EMBL/GenBank/DDBJ whole genome shotgun (WGS) entry which is preliminary data.</text>
</comment>
<feature type="chain" id="PRO_5046695835" description="Periplasmic chaperone for outer membrane proteins Skp" evidence="4">
    <location>
        <begin position="24"/>
        <end position="166"/>
    </location>
</feature>
<dbReference type="Proteomes" id="UP000624701">
    <property type="component" value="Unassembled WGS sequence"/>
</dbReference>
<sequence>MKRLKTLLLAIILFVGGTSLSNAQSKIAHINLGEIITSMPEYKAAQGEIEQLTKTYETEIQAAFKEIDDKAKQYTAEGPSQTDDENKKRKAELDGMQQSLAVFQQQAQQDIQKQELDKIKPIREKAQAAVKKVAAALGYDYVLDLSTLVVATGKDITPEVKKELGI</sequence>
<proteinExistence type="inferred from homology"/>
<keyword evidence="6" id="KW-1185">Reference proteome</keyword>
<evidence type="ECO:0000256" key="3">
    <source>
        <dbReference type="SAM" id="MobiDB-lite"/>
    </source>
</evidence>
<comment type="similarity">
    <text evidence="1">Belongs to the Skp family.</text>
</comment>
<accession>A0ABQ2BYF7</accession>
<evidence type="ECO:0000256" key="2">
    <source>
        <dbReference type="ARBA" id="ARBA00022729"/>
    </source>
</evidence>
<organism evidence="5 6">
    <name type="scientific">Winogradskyella haliclonae</name>
    <dbReference type="NCBI Taxonomy" id="2048558"/>
    <lineage>
        <taxon>Bacteria</taxon>
        <taxon>Pseudomonadati</taxon>
        <taxon>Bacteroidota</taxon>
        <taxon>Flavobacteriia</taxon>
        <taxon>Flavobacteriales</taxon>
        <taxon>Flavobacteriaceae</taxon>
        <taxon>Winogradskyella</taxon>
    </lineage>
</organism>
<name>A0ABQ2BYF7_9FLAO</name>
<dbReference type="Pfam" id="PF03938">
    <property type="entry name" value="OmpH"/>
    <property type="match status" value="1"/>
</dbReference>
<evidence type="ECO:0000256" key="1">
    <source>
        <dbReference type="ARBA" id="ARBA00009091"/>
    </source>
</evidence>
<evidence type="ECO:0000256" key="4">
    <source>
        <dbReference type="SAM" id="SignalP"/>
    </source>
</evidence>
<keyword evidence="2 4" id="KW-0732">Signal</keyword>